<dbReference type="InterPro" id="IPR023214">
    <property type="entry name" value="HAD_sf"/>
</dbReference>
<sequence>MPDNSSKKSKRPAEEPHTEEPPPKKIHPFFSKESAKANEACGPFKWLPPLGKKKTCLHGLNLKPELHCKIAAFDLDGTVIKFANYDNNEWQWWNSIVPTRLHEVARQGYTIVFFSNQAIKPLALKKWKEKIITIASALDDVPFRVYAATAKDGYRKPMLGMWWELEKVFKEENCEIDLTHSFFVGDAAGRQYKGRKSDFASTDRKFALNIGISFMTPEEYFLNLPTHSSYQLPGFNVSSLPELPPVTPTSSPIVPSPAKQEIVVFCGYPALGKTRFYRQHFEPLHYVHVNQDILKTREKCVKATREALGRGQSCVIDNTNRDAKTRKYYVDAAKEFKVPVRCFIFTGNEELAWHNNLYRAFHLPSSVTAQGVSRELVPYGAFAIFRDQYEEPLMHEGFTEIRKVNFKFEGTDEERKNWAMWLQIDGT</sequence>
<evidence type="ECO:0008006" key="4">
    <source>
        <dbReference type="Google" id="ProtNLM"/>
    </source>
</evidence>
<accession>A0A8H7F6R6</accession>
<dbReference type="AlphaFoldDB" id="A0A8H7F6R6"/>
<dbReference type="InterPro" id="IPR036412">
    <property type="entry name" value="HAD-like_sf"/>
</dbReference>
<protein>
    <recommendedName>
        <fullName evidence="4">PNK3P-domain-containing protein</fullName>
    </recommendedName>
</protein>
<gene>
    <name evidence="2" type="ORF">Agabi119p4_3262</name>
</gene>
<evidence type="ECO:0000256" key="1">
    <source>
        <dbReference type="SAM" id="MobiDB-lite"/>
    </source>
</evidence>
<dbReference type="InterPro" id="IPR027417">
    <property type="entry name" value="P-loop_NTPase"/>
</dbReference>
<dbReference type="NCBIfam" id="TIGR01664">
    <property type="entry name" value="DNA-3'-Pase"/>
    <property type="match status" value="1"/>
</dbReference>
<comment type="caution">
    <text evidence="2">The sequence shown here is derived from an EMBL/GenBank/DDBJ whole genome shotgun (WGS) entry which is preliminary data.</text>
</comment>
<dbReference type="GO" id="GO:0003690">
    <property type="term" value="F:double-stranded DNA binding"/>
    <property type="evidence" value="ECO:0007669"/>
    <property type="project" value="TreeGrafter"/>
</dbReference>
<dbReference type="GO" id="GO:0046404">
    <property type="term" value="F:ATP-dependent polydeoxyribonucleotide 5'-hydroxyl-kinase activity"/>
    <property type="evidence" value="ECO:0007669"/>
    <property type="project" value="TreeGrafter"/>
</dbReference>
<reference evidence="2 3" key="1">
    <citation type="journal article" name="Sci. Rep.">
        <title>Telomere-to-telomere assembled and centromere annotated genomes of the two main subspecies of the button mushroom Agaricus bisporus reveal especially polymorphic chromosome ends.</title>
        <authorList>
            <person name="Sonnenberg A.S.M."/>
            <person name="Sedaghat-Telgerd N."/>
            <person name="Lavrijssen B."/>
            <person name="Ohm R.A."/>
            <person name="Hendrickx P.M."/>
            <person name="Scholtmeijer K."/>
            <person name="Baars J.J.P."/>
            <person name="van Peer A."/>
        </authorList>
    </citation>
    <scope>NUCLEOTIDE SEQUENCE [LARGE SCALE GENOMIC DNA]</scope>
    <source>
        <strain evidence="2 3">H119_p4</strain>
    </source>
</reference>
<name>A0A8H7F6R6_AGABI</name>
<dbReference type="Gene3D" id="3.40.50.1000">
    <property type="entry name" value="HAD superfamily/HAD-like"/>
    <property type="match status" value="1"/>
</dbReference>
<dbReference type="Proteomes" id="UP000629468">
    <property type="component" value="Unassembled WGS sequence"/>
</dbReference>
<dbReference type="SUPFAM" id="SSF56784">
    <property type="entry name" value="HAD-like"/>
    <property type="match status" value="1"/>
</dbReference>
<dbReference type="EMBL" id="JABXXO010000004">
    <property type="protein sequence ID" value="KAF7778917.1"/>
    <property type="molecule type" value="Genomic_DNA"/>
</dbReference>
<dbReference type="InterPro" id="IPR006551">
    <property type="entry name" value="Polynucleotide_phosphatase"/>
</dbReference>
<feature type="compositionally biased region" description="Basic and acidic residues" evidence="1">
    <location>
        <begin position="11"/>
        <end position="23"/>
    </location>
</feature>
<dbReference type="GO" id="GO:0006281">
    <property type="term" value="P:DNA repair"/>
    <property type="evidence" value="ECO:0007669"/>
    <property type="project" value="TreeGrafter"/>
</dbReference>
<dbReference type="Gene3D" id="3.40.50.300">
    <property type="entry name" value="P-loop containing nucleotide triphosphate hydrolases"/>
    <property type="match status" value="1"/>
</dbReference>
<dbReference type="SUPFAM" id="SSF52540">
    <property type="entry name" value="P-loop containing nucleoside triphosphate hydrolases"/>
    <property type="match status" value="1"/>
</dbReference>
<proteinExistence type="predicted"/>
<dbReference type="Pfam" id="PF08645">
    <property type="entry name" value="PNK3P"/>
    <property type="match status" value="1"/>
</dbReference>
<dbReference type="InterPro" id="IPR013954">
    <property type="entry name" value="PNK3P"/>
</dbReference>
<dbReference type="FunFam" id="3.40.50.300:FF:000737">
    <property type="entry name" value="Bifunctional polynucleotide phosphatase/kinase"/>
    <property type="match status" value="1"/>
</dbReference>
<dbReference type="NCBIfam" id="TIGR01662">
    <property type="entry name" value="HAD-SF-IIIA"/>
    <property type="match status" value="1"/>
</dbReference>
<dbReference type="PANTHER" id="PTHR12083:SF9">
    <property type="entry name" value="BIFUNCTIONAL POLYNUCLEOTIDE PHOSPHATASE_KINASE"/>
    <property type="match status" value="1"/>
</dbReference>
<dbReference type="GO" id="GO:0046403">
    <property type="term" value="F:polynucleotide 3'-phosphatase activity"/>
    <property type="evidence" value="ECO:0007669"/>
    <property type="project" value="TreeGrafter"/>
</dbReference>
<feature type="region of interest" description="Disordered" evidence="1">
    <location>
        <begin position="1"/>
        <end position="29"/>
    </location>
</feature>
<organism evidence="2 3">
    <name type="scientific">Agaricus bisporus var. burnettii</name>
    <dbReference type="NCBI Taxonomy" id="192524"/>
    <lineage>
        <taxon>Eukaryota</taxon>
        <taxon>Fungi</taxon>
        <taxon>Dikarya</taxon>
        <taxon>Basidiomycota</taxon>
        <taxon>Agaricomycotina</taxon>
        <taxon>Agaricomycetes</taxon>
        <taxon>Agaricomycetidae</taxon>
        <taxon>Agaricales</taxon>
        <taxon>Agaricineae</taxon>
        <taxon>Agaricaceae</taxon>
        <taxon>Agaricus</taxon>
    </lineage>
</organism>
<evidence type="ECO:0000313" key="3">
    <source>
        <dbReference type="Proteomes" id="UP000629468"/>
    </source>
</evidence>
<dbReference type="PANTHER" id="PTHR12083">
    <property type="entry name" value="BIFUNCTIONAL POLYNUCLEOTIDE PHOSPHATASE/KINASE"/>
    <property type="match status" value="1"/>
</dbReference>
<dbReference type="InterPro" id="IPR006549">
    <property type="entry name" value="HAD-SF_hydro_IIIA"/>
</dbReference>
<evidence type="ECO:0000313" key="2">
    <source>
        <dbReference type="EMBL" id="KAF7778917.1"/>
    </source>
</evidence>
<dbReference type="Pfam" id="PF13671">
    <property type="entry name" value="AAA_33"/>
    <property type="match status" value="1"/>
</dbReference>